<dbReference type="EMBL" id="BAABJP010000026">
    <property type="protein sequence ID" value="GAA5162384.1"/>
    <property type="molecule type" value="Genomic_DNA"/>
</dbReference>
<evidence type="ECO:0008006" key="3">
    <source>
        <dbReference type="Google" id="ProtNLM"/>
    </source>
</evidence>
<accession>A0ABP9QIB9</accession>
<organism evidence="1 2">
    <name type="scientific">Pseudonocardia eucalypti</name>
    <dbReference type="NCBI Taxonomy" id="648755"/>
    <lineage>
        <taxon>Bacteria</taxon>
        <taxon>Bacillati</taxon>
        <taxon>Actinomycetota</taxon>
        <taxon>Actinomycetes</taxon>
        <taxon>Pseudonocardiales</taxon>
        <taxon>Pseudonocardiaceae</taxon>
        <taxon>Pseudonocardia</taxon>
    </lineage>
</organism>
<evidence type="ECO:0000313" key="2">
    <source>
        <dbReference type="Proteomes" id="UP001428817"/>
    </source>
</evidence>
<gene>
    <name evidence="1" type="ORF">GCM10023321_47900</name>
</gene>
<name>A0ABP9QIB9_9PSEU</name>
<reference evidence="2" key="1">
    <citation type="journal article" date="2019" name="Int. J. Syst. Evol. Microbiol.">
        <title>The Global Catalogue of Microorganisms (GCM) 10K type strain sequencing project: providing services to taxonomists for standard genome sequencing and annotation.</title>
        <authorList>
            <consortium name="The Broad Institute Genomics Platform"/>
            <consortium name="The Broad Institute Genome Sequencing Center for Infectious Disease"/>
            <person name="Wu L."/>
            <person name="Ma J."/>
        </authorList>
    </citation>
    <scope>NUCLEOTIDE SEQUENCE [LARGE SCALE GENOMIC DNA]</scope>
    <source>
        <strain evidence="2">JCM 18303</strain>
    </source>
</reference>
<evidence type="ECO:0000313" key="1">
    <source>
        <dbReference type="EMBL" id="GAA5162384.1"/>
    </source>
</evidence>
<comment type="caution">
    <text evidence="1">The sequence shown here is derived from an EMBL/GenBank/DDBJ whole genome shotgun (WGS) entry which is preliminary data.</text>
</comment>
<sequence>MAPLSRPGPPVLERPTREDLVVLTQAVAPPHWTETWCKHTDRPLVTRHLTTQSPHGAPTGLLRAVADLAGHHILLTRAAGGHAAPNRVVAALGDLPRDAGVLAEAEACAEHLNVPLVLIHGVPLAFAERSVGLEQALDHGGWLLDTAEQQVMAGAPRLEVTPRLVRTRAHELVTDVPDNELLVLGMSHHSTRPAPHLAGMSAINFAPGPILFVPTYRFTEPDGPAVPRW</sequence>
<dbReference type="RefSeq" id="WP_185065907.1">
    <property type="nucleotide sequence ID" value="NZ_BAABJP010000026.1"/>
</dbReference>
<dbReference type="Proteomes" id="UP001428817">
    <property type="component" value="Unassembled WGS sequence"/>
</dbReference>
<keyword evidence="2" id="KW-1185">Reference proteome</keyword>
<protein>
    <recommendedName>
        <fullName evidence="3">Universal stress protein family protein</fullName>
    </recommendedName>
</protein>
<proteinExistence type="predicted"/>